<comment type="subcellular location">
    <subcellularLocation>
        <location evidence="1">Membrane</location>
        <topology evidence="1">Multi-pass membrane protein</topology>
    </subcellularLocation>
</comment>
<reference evidence="6 7" key="1">
    <citation type="submission" date="2021-01" db="EMBL/GenBank/DDBJ databases">
        <title>Whole genome shotgun sequence of Asanoa iriomotensis NBRC 100142.</title>
        <authorList>
            <person name="Komaki H."/>
            <person name="Tamura T."/>
        </authorList>
    </citation>
    <scope>NUCLEOTIDE SEQUENCE [LARGE SCALE GENOMIC DNA]</scope>
    <source>
        <strain evidence="6 7">NBRC 100142</strain>
    </source>
</reference>
<feature type="transmembrane region" description="Helical" evidence="5">
    <location>
        <begin position="62"/>
        <end position="82"/>
    </location>
</feature>
<dbReference type="Gene3D" id="1.10.357.140">
    <property type="entry name" value="UbiA prenyltransferase"/>
    <property type="match status" value="1"/>
</dbReference>
<feature type="transmembrane region" description="Helical" evidence="5">
    <location>
        <begin position="37"/>
        <end position="56"/>
    </location>
</feature>
<dbReference type="Pfam" id="PF01040">
    <property type="entry name" value="UbiA"/>
    <property type="match status" value="1"/>
</dbReference>
<feature type="transmembrane region" description="Helical" evidence="5">
    <location>
        <begin position="180"/>
        <end position="197"/>
    </location>
</feature>
<feature type="transmembrane region" description="Helical" evidence="5">
    <location>
        <begin position="149"/>
        <end position="168"/>
    </location>
</feature>
<evidence type="ECO:0000256" key="1">
    <source>
        <dbReference type="ARBA" id="ARBA00004141"/>
    </source>
</evidence>
<evidence type="ECO:0000313" key="6">
    <source>
        <dbReference type="EMBL" id="GIF57328.1"/>
    </source>
</evidence>
<dbReference type="RefSeq" id="WP_203703464.1">
    <property type="nucleotide sequence ID" value="NZ_BAAALU010000016.1"/>
</dbReference>
<organism evidence="6 7">
    <name type="scientific">Asanoa iriomotensis</name>
    <dbReference type="NCBI Taxonomy" id="234613"/>
    <lineage>
        <taxon>Bacteria</taxon>
        <taxon>Bacillati</taxon>
        <taxon>Actinomycetota</taxon>
        <taxon>Actinomycetes</taxon>
        <taxon>Micromonosporales</taxon>
        <taxon>Micromonosporaceae</taxon>
        <taxon>Asanoa</taxon>
    </lineage>
</organism>
<keyword evidence="3 5" id="KW-1133">Transmembrane helix</keyword>
<evidence type="ECO:0000313" key="7">
    <source>
        <dbReference type="Proteomes" id="UP000624325"/>
    </source>
</evidence>
<dbReference type="InterPro" id="IPR000537">
    <property type="entry name" value="UbiA_prenyltransferase"/>
</dbReference>
<dbReference type="EMBL" id="BONC01000022">
    <property type="protein sequence ID" value="GIF57328.1"/>
    <property type="molecule type" value="Genomic_DNA"/>
</dbReference>
<evidence type="ECO:0000256" key="5">
    <source>
        <dbReference type="SAM" id="Phobius"/>
    </source>
</evidence>
<feature type="transmembrane region" description="Helical" evidence="5">
    <location>
        <begin position="274"/>
        <end position="293"/>
    </location>
</feature>
<evidence type="ECO:0008006" key="8">
    <source>
        <dbReference type="Google" id="ProtNLM"/>
    </source>
</evidence>
<accession>A0ABQ4C3H2</accession>
<feature type="transmembrane region" description="Helical" evidence="5">
    <location>
        <begin position="246"/>
        <end position="268"/>
    </location>
</feature>
<evidence type="ECO:0000256" key="3">
    <source>
        <dbReference type="ARBA" id="ARBA00022989"/>
    </source>
</evidence>
<feature type="transmembrane region" description="Helical" evidence="5">
    <location>
        <begin position="121"/>
        <end position="143"/>
    </location>
</feature>
<evidence type="ECO:0000256" key="2">
    <source>
        <dbReference type="ARBA" id="ARBA00022692"/>
    </source>
</evidence>
<feature type="transmembrane region" description="Helical" evidence="5">
    <location>
        <begin position="305"/>
        <end position="325"/>
    </location>
</feature>
<dbReference type="InterPro" id="IPR044878">
    <property type="entry name" value="UbiA_sf"/>
</dbReference>
<proteinExistence type="predicted"/>
<evidence type="ECO:0000256" key="4">
    <source>
        <dbReference type="ARBA" id="ARBA00023136"/>
    </source>
</evidence>
<keyword evidence="2 5" id="KW-0812">Transmembrane</keyword>
<name>A0ABQ4C3H2_9ACTN</name>
<keyword evidence="4 5" id="KW-0472">Membrane</keyword>
<feature type="transmembrane region" description="Helical" evidence="5">
    <location>
        <begin position="203"/>
        <end position="225"/>
    </location>
</feature>
<keyword evidence="7" id="KW-1185">Reference proteome</keyword>
<gene>
    <name evidence="6" type="ORF">Air01nite_34230</name>
</gene>
<dbReference type="Proteomes" id="UP000624325">
    <property type="component" value="Unassembled WGS sequence"/>
</dbReference>
<protein>
    <recommendedName>
        <fullName evidence="8">1,4-dihydroxy-2-naphthoate octaprenyltransferase</fullName>
    </recommendedName>
</protein>
<sequence>MSGNQPGSVLPVLAADRLVPSRWQTVVGLVRISKVSVYLHFFPWTLAALLVSPAALARPGAVPALALFLLSSAGIVALTATVDDLVGLRNGSDAANYTRPGFRRDIRRKPLLSGAISERQAVVFAVVAGAFAAVTGVAAFAALGWDVPLSAVVIFVACAVLGPQYSGGLRFSYRLGGSELLLGVGTVGGFLFPYLAVEGRWTSVGVLQGVLMGLWLVMLVSCSNVGDRDGDAAVGRRTLPVAAPMWVVKGALVAYLVVSVTTIAALATSPTMPWWTGAALVPATALHAAQLYLAIARDRWRTARVAAFVAYDLGFLGLAVANLFAG</sequence>
<comment type="caution">
    <text evidence="6">The sequence shown here is derived from an EMBL/GenBank/DDBJ whole genome shotgun (WGS) entry which is preliminary data.</text>
</comment>